<dbReference type="OrthoDB" id="9759099at2"/>
<keyword evidence="1" id="KW-0500">Molybdenum</keyword>
<comment type="caution">
    <text evidence="4">The sequence shown here is derived from an EMBL/GenBank/DDBJ whole genome shotgun (WGS) entry which is preliminary data.</text>
</comment>
<dbReference type="EMBL" id="LNQN01000002">
    <property type="protein sequence ID" value="KSU83494.1"/>
    <property type="molecule type" value="Genomic_DNA"/>
</dbReference>
<dbReference type="InterPro" id="IPR016208">
    <property type="entry name" value="Ald_Oxase/xanthine_DH-like"/>
</dbReference>
<dbReference type="Gene3D" id="3.90.1170.50">
    <property type="entry name" value="Aldehyde oxidase/xanthine dehydrogenase, a/b hammerhead"/>
    <property type="match status" value="1"/>
</dbReference>
<dbReference type="GO" id="GO:0016491">
    <property type="term" value="F:oxidoreductase activity"/>
    <property type="evidence" value="ECO:0007669"/>
    <property type="project" value="UniProtKB-KW"/>
</dbReference>
<dbReference type="PANTHER" id="PTHR11908">
    <property type="entry name" value="XANTHINE DEHYDROGENASE"/>
    <property type="match status" value="1"/>
</dbReference>
<dbReference type="AlphaFoldDB" id="A0A0V8J8M8"/>
<dbReference type="InterPro" id="IPR000674">
    <property type="entry name" value="Ald_Oxase/Xan_DH_a/b"/>
</dbReference>
<keyword evidence="2" id="KW-0560">Oxidoreductase</keyword>
<dbReference type="InterPro" id="IPR008274">
    <property type="entry name" value="AldOxase/xan_DH_MoCoBD1"/>
</dbReference>
<dbReference type="InterPro" id="IPR036856">
    <property type="entry name" value="Ald_Oxase/Xan_DH_a/b_sf"/>
</dbReference>
<dbReference type="Pfam" id="PF02738">
    <property type="entry name" value="MoCoBD_1"/>
    <property type="match status" value="1"/>
</dbReference>
<keyword evidence="5" id="KW-1185">Reference proteome</keyword>
<dbReference type="SUPFAM" id="SSF56003">
    <property type="entry name" value="Molybdenum cofactor-binding domain"/>
    <property type="match status" value="1"/>
</dbReference>
<protein>
    <submittedName>
        <fullName evidence="4">Aldehyde oxidase</fullName>
    </submittedName>
</protein>
<feature type="domain" description="Aldehyde oxidase/xanthine dehydrogenase a/b hammerhead" evidence="3">
    <location>
        <begin position="18"/>
        <end position="121"/>
    </location>
</feature>
<proteinExistence type="predicted"/>
<evidence type="ECO:0000256" key="2">
    <source>
        <dbReference type="ARBA" id="ARBA00023002"/>
    </source>
</evidence>
<dbReference type="PANTHER" id="PTHR11908:SF132">
    <property type="entry name" value="ALDEHYDE OXIDASE 1-RELATED"/>
    <property type="match status" value="1"/>
</dbReference>
<dbReference type="SMART" id="SM01008">
    <property type="entry name" value="Ald_Xan_dh_C"/>
    <property type="match status" value="1"/>
</dbReference>
<dbReference type="InterPro" id="IPR046867">
    <property type="entry name" value="AldOxase/xan_DH_MoCoBD2"/>
</dbReference>
<dbReference type="RefSeq" id="WP_061972333.1">
    <property type="nucleotide sequence ID" value="NZ_FMAV01000002.1"/>
</dbReference>
<dbReference type="SUPFAM" id="SSF54665">
    <property type="entry name" value="CO dehydrogenase molybdoprotein N-domain-like"/>
    <property type="match status" value="1"/>
</dbReference>
<dbReference type="Pfam" id="PF20256">
    <property type="entry name" value="MoCoBD_2"/>
    <property type="match status" value="1"/>
</dbReference>
<reference evidence="4 5" key="1">
    <citation type="journal article" date="2014" name="Antonie Van Leeuwenhoek">
        <title>Fictibacillus enclensis sp. nov., isolated from marine sediment.</title>
        <authorList>
            <person name="Dastager S.G."/>
            <person name="Mawlankar R."/>
            <person name="Srinivasan K."/>
            <person name="Tang S.K."/>
            <person name="Lee J.C."/>
            <person name="Ramana V.V."/>
            <person name="Shouche Y.S."/>
        </authorList>
    </citation>
    <scope>NUCLEOTIDE SEQUENCE [LARGE SCALE GENOMIC DNA]</scope>
    <source>
        <strain evidence="4 5">NIO-1003</strain>
    </source>
</reference>
<gene>
    <name evidence="4" type="ORF">AS030_13110</name>
</gene>
<sequence>MGLIGKSVFRKEAWEKVTGTARYTADYPATDSLHAKIVVSPYAHAVIKSIHIAKAKEVFGVRAVITGEHFPLTGEEIRDRPVLAKNKVRHHGEAVALVVADTPQQAKRAAELIEVEYEQLPVVHSPTEALKPNAPLVHEQLGSYKKEDRVYPEPGTNVANRTKIRKGSMERGWNLSEVVVEERFSFSPSDHAAMETRCSTAEIHPDGNVYIMTSSQAPFMVKRLIHDYFGVDIGKIVVETPLVGGAYGGKASIQLELLAFIASIAVGGRKVRILNIREQDMLTSPCHIGLDATVKLGSTRDGKIQAAELLFLFDGGAYSDKGADLNRAAAVDCTGPYDIDHVWCDSLCVYTNHPYAAPFRGFSHSELLFTVERTMDVLADKLGMDRLQLRYINAIRPGDTTPTQVKLNKSNVGNLPECIVRLKKMIDWDMGMIQDLGNDKLRVKGVSCIWKTSTIESDAGSGVTLSFNPDGSINLISGVIEIGTGTKTILAQILAERLKMDIRMVHVQMKVNTQSTPEHWKTVASRGTFMAGRAVLAAAEDLIEQLKSIASCVLRVQAADLEVGYGKVFLRDEPETHLDIKDVAYGYVYPNGNGIGGQIIGRGHYNLRRLTYLDKETGAGKPGPEWSVGAQAVEIEYDKKHLTYRIVRAFSAVDIGTVLNEKAARGQVMGAMSMGLAFGGRETFVFDEWGRVLNPQLRTYRPLRYGEHPEYHVEFVVTPQLDAAYGARGAGEHGLMGMPAALGNALSLAAGVKLNELPLIPEQIWKMKQKEGHSHASL</sequence>
<dbReference type="Pfam" id="PF01315">
    <property type="entry name" value="Ald_Xan_dh_C"/>
    <property type="match status" value="1"/>
</dbReference>
<name>A0A0V8J8M8_9BACL</name>
<dbReference type="Proteomes" id="UP000054099">
    <property type="component" value="Unassembled WGS sequence"/>
</dbReference>
<dbReference type="GO" id="GO:0005506">
    <property type="term" value="F:iron ion binding"/>
    <property type="evidence" value="ECO:0007669"/>
    <property type="project" value="InterPro"/>
</dbReference>
<dbReference type="InterPro" id="IPR037165">
    <property type="entry name" value="AldOxase/xan_DH_Mopterin-bd_sf"/>
</dbReference>
<evidence type="ECO:0000313" key="5">
    <source>
        <dbReference type="Proteomes" id="UP000054099"/>
    </source>
</evidence>
<evidence type="ECO:0000313" key="4">
    <source>
        <dbReference type="EMBL" id="KSU83494.1"/>
    </source>
</evidence>
<dbReference type="Gene3D" id="3.30.365.10">
    <property type="entry name" value="Aldehyde oxidase/xanthine dehydrogenase, molybdopterin binding domain"/>
    <property type="match status" value="4"/>
</dbReference>
<organism evidence="4 5">
    <name type="scientific">Fictibacillus enclensis</name>
    <dbReference type="NCBI Taxonomy" id="1017270"/>
    <lineage>
        <taxon>Bacteria</taxon>
        <taxon>Bacillati</taxon>
        <taxon>Bacillota</taxon>
        <taxon>Bacilli</taxon>
        <taxon>Bacillales</taxon>
        <taxon>Fictibacillaceae</taxon>
        <taxon>Fictibacillus</taxon>
    </lineage>
</organism>
<evidence type="ECO:0000259" key="3">
    <source>
        <dbReference type="SMART" id="SM01008"/>
    </source>
</evidence>
<accession>A0A0V8J8M8</accession>
<evidence type="ECO:0000256" key="1">
    <source>
        <dbReference type="ARBA" id="ARBA00022505"/>
    </source>
</evidence>